<feature type="domain" description="VWFD" evidence="11">
    <location>
        <begin position="247"/>
        <end position="412"/>
    </location>
</feature>
<keyword evidence="5" id="KW-0106">Calcium</keyword>
<dbReference type="Pfam" id="PF00094">
    <property type="entry name" value="VWD"/>
    <property type="match status" value="1"/>
</dbReference>
<dbReference type="SUPFAM" id="SSF57603">
    <property type="entry name" value="FnI-like domain"/>
    <property type="match status" value="1"/>
</dbReference>
<keyword evidence="6" id="KW-1015">Disulfide bond</keyword>
<feature type="domain" description="VWFC" evidence="10">
    <location>
        <begin position="185"/>
        <end position="244"/>
    </location>
</feature>
<evidence type="ECO:0000256" key="4">
    <source>
        <dbReference type="ARBA" id="ARBA00022737"/>
    </source>
</evidence>
<dbReference type="Gene3D" id="2.60.120.200">
    <property type="match status" value="1"/>
</dbReference>
<evidence type="ECO:0000259" key="11">
    <source>
        <dbReference type="PROSITE" id="PS51233"/>
    </source>
</evidence>
<dbReference type="Gene3D" id="6.20.200.20">
    <property type="match status" value="1"/>
</dbReference>
<dbReference type="InterPro" id="IPR001007">
    <property type="entry name" value="VWF_dom"/>
</dbReference>
<keyword evidence="3" id="KW-0479">Metal-binding</keyword>
<dbReference type="SMART" id="SM00181">
    <property type="entry name" value="EGF"/>
    <property type="match status" value="1"/>
</dbReference>
<evidence type="ECO:0000256" key="7">
    <source>
        <dbReference type="ARBA" id="ARBA00023180"/>
    </source>
</evidence>
<dbReference type="InterPro" id="IPR013320">
    <property type="entry name" value="ConA-like_dom_sf"/>
</dbReference>
<keyword evidence="4" id="KW-0677">Repeat</keyword>
<dbReference type="PROSITE" id="PS01208">
    <property type="entry name" value="VWFC_1"/>
    <property type="match status" value="1"/>
</dbReference>
<comment type="caution">
    <text evidence="8">Lacks conserved residue(s) required for the propagation of feature annotation.</text>
</comment>
<comment type="caution">
    <text evidence="13">The sequence shown here is derived from an EMBL/GenBank/DDBJ whole genome shotgun (WGS) entry which is preliminary data.</text>
</comment>
<evidence type="ECO:0000313" key="14">
    <source>
        <dbReference type="Proteomes" id="UP000807504"/>
    </source>
</evidence>
<dbReference type="CDD" id="cd00054">
    <property type="entry name" value="EGF_CA"/>
    <property type="match status" value="1"/>
</dbReference>
<evidence type="ECO:0000256" key="2">
    <source>
        <dbReference type="ARBA" id="ARBA00022536"/>
    </source>
</evidence>
<dbReference type="SMART" id="SM00214">
    <property type="entry name" value="VWC"/>
    <property type="match status" value="1"/>
</dbReference>
<dbReference type="SMART" id="SM00159">
    <property type="entry name" value="PTX"/>
    <property type="match status" value="1"/>
</dbReference>
<name>A0A8T0F3N0_ARGBR</name>
<dbReference type="Proteomes" id="UP000807504">
    <property type="component" value="Unassembled WGS sequence"/>
</dbReference>
<evidence type="ECO:0000256" key="3">
    <source>
        <dbReference type="ARBA" id="ARBA00022723"/>
    </source>
</evidence>
<dbReference type="PROSITE" id="PS50026">
    <property type="entry name" value="EGF_3"/>
    <property type="match status" value="1"/>
</dbReference>
<organism evidence="13 14">
    <name type="scientific">Argiope bruennichi</name>
    <name type="common">Wasp spider</name>
    <name type="synonym">Aranea bruennichi</name>
    <dbReference type="NCBI Taxonomy" id="94029"/>
    <lineage>
        <taxon>Eukaryota</taxon>
        <taxon>Metazoa</taxon>
        <taxon>Ecdysozoa</taxon>
        <taxon>Arthropoda</taxon>
        <taxon>Chelicerata</taxon>
        <taxon>Arachnida</taxon>
        <taxon>Araneae</taxon>
        <taxon>Araneomorphae</taxon>
        <taxon>Entelegynae</taxon>
        <taxon>Araneoidea</taxon>
        <taxon>Araneidae</taxon>
        <taxon>Argiope</taxon>
    </lineage>
</organism>
<keyword evidence="2 8" id="KW-0245">EGF-like domain</keyword>
<dbReference type="PROSITE" id="PS00010">
    <property type="entry name" value="ASX_HYDROXYL"/>
    <property type="match status" value="1"/>
</dbReference>
<dbReference type="PROSITE" id="PS51828">
    <property type="entry name" value="PTX_2"/>
    <property type="match status" value="1"/>
</dbReference>
<comment type="cofactor">
    <cofactor evidence="1">
        <name>Ca(2+)</name>
        <dbReference type="ChEBI" id="CHEBI:29108"/>
    </cofactor>
</comment>
<gene>
    <name evidence="13" type="ORF">HNY73_010985</name>
</gene>
<dbReference type="SMART" id="SM00179">
    <property type="entry name" value="EGF_CA"/>
    <property type="match status" value="1"/>
</dbReference>
<dbReference type="PROSITE" id="PS01187">
    <property type="entry name" value="EGF_CA"/>
    <property type="match status" value="1"/>
</dbReference>
<dbReference type="InterPro" id="IPR051360">
    <property type="entry name" value="Neuronal_Pentraxin_Related"/>
</dbReference>
<dbReference type="Gene3D" id="2.10.25.10">
    <property type="entry name" value="Laminin"/>
    <property type="match status" value="1"/>
</dbReference>
<keyword evidence="7" id="KW-0325">Glycoprotein</keyword>
<evidence type="ECO:0000259" key="10">
    <source>
        <dbReference type="PROSITE" id="PS50184"/>
    </source>
</evidence>
<dbReference type="EMBL" id="JABXBU010000030">
    <property type="protein sequence ID" value="KAF8785451.1"/>
    <property type="molecule type" value="Genomic_DNA"/>
</dbReference>
<proteinExistence type="predicted"/>
<dbReference type="InterPro" id="IPR000152">
    <property type="entry name" value="EGF-type_Asp/Asn_hydroxyl_site"/>
</dbReference>
<protein>
    <submittedName>
        <fullName evidence="13">Neuronal pentraxin receptor like protein</fullName>
    </submittedName>
</protein>
<evidence type="ECO:0000256" key="8">
    <source>
        <dbReference type="PROSITE-ProRule" id="PRU00076"/>
    </source>
</evidence>
<dbReference type="InterPro" id="IPR001759">
    <property type="entry name" value="PTX_dom"/>
</dbReference>
<evidence type="ECO:0000313" key="13">
    <source>
        <dbReference type="EMBL" id="KAF8785451.1"/>
    </source>
</evidence>
<dbReference type="InterPro" id="IPR001846">
    <property type="entry name" value="VWF_type-D"/>
</dbReference>
<feature type="domain" description="Pentraxin (PTX)" evidence="12">
    <location>
        <begin position="1"/>
        <end position="121"/>
    </location>
</feature>
<dbReference type="PANTHER" id="PTHR19277:SF125">
    <property type="entry name" value="B6"/>
    <property type="match status" value="1"/>
</dbReference>
<reference evidence="13" key="2">
    <citation type="submission" date="2020-06" db="EMBL/GenBank/DDBJ databases">
        <authorList>
            <person name="Sheffer M."/>
        </authorList>
    </citation>
    <scope>NUCLEOTIDE SEQUENCE</scope>
</reference>
<dbReference type="Pfam" id="PF14670">
    <property type="entry name" value="FXa_inhibition"/>
    <property type="match status" value="1"/>
</dbReference>
<dbReference type="InterPro" id="IPR000742">
    <property type="entry name" value="EGF"/>
</dbReference>
<sequence>MNNDANWHHYAVTWEKKEGKWSFFVDGKSVVSGAHVGRGRYIWPGFFVLGQEQDSLGGTFSISEAFAGDITEFNVWNYAMSQNEIASISSSCGRAGNVVSWWSVSYYVHGSVVVSTDNNLCQEIGICAEKDCHCINSTEEKNLNECLENNGGCSHVCVNTIGSYECKCPDGMILSEDNLNCQDTSFCKVDDEVHLDGETWTTYCEACTCKRGNAECVAMSCIGLFCNPDYPWTHLPGECCPKCVSYAFCSISSATTLHLFDNSSITVSDSYDFTLVEDCVEGKFSVRLESASLREDSHLSFRQENYLKSDQILTTGRNLVIFQDCQILRISETGEILLNDEIVDGGAFINGEFRIYNTGASIHLYSKSGLFIQWYLHGQIIVGVPSDFSINLCGVCGNIQDYYMKKTGIMML</sequence>
<dbReference type="Pfam" id="PF00093">
    <property type="entry name" value="VWC"/>
    <property type="match status" value="1"/>
</dbReference>
<keyword evidence="13" id="KW-0675">Receptor</keyword>
<keyword evidence="14" id="KW-1185">Reference proteome</keyword>
<dbReference type="InterPro" id="IPR018097">
    <property type="entry name" value="EGF_Ca-bd_CS"/>
</dbReference>
<dbReference type="AlphaFoldDB" id="A0A8T0F3N0"/>
<accession>A0A8T0F3N0</accession>
<dbReference type="SUPFAM" id="SSF49899">
    <property type="entry name" value="Concanavalin A-like lectins/glucanases"/>
    <property type="match status" value="1"/>
</dbReference>
<evidence type="ECO:0000256" key="1">
    <source>
        <dbReference type="ARBA" id="ARBA00001913"/>
    </source>
</evidence>
<dbReference type="PRINTS" id="PR00895">
    <property type="entry name" value="PENTAXIN"/>
</dbReference>
<evidence type="ECO:0000259" key="9">
    <source>
        <dbReference type="PROSITE" id="PS50026"/>
    </source>
</evidence>
<evidence type="ECO:0000259" key="12">
    <source>
        <dbReference type="PROSITE" id="PS51828"/>
    </source>
</evidence>
<evidence type="ECO:0000256" key="5">
    <source>
        <dbReference type="ARBA" id="ARBA00022837"/>
    </source>
</evidence>
<dbReference type="PANTHER" id="PTHR19277">
    <property type="entry name" value="PENTRAXIN"/>
    <property type="match status" value="1"/>
</dbReference>
<dbReference type="PROSITE" id="PS51233">
    <property type="entry name" value="VWFD"/>
    <property type="match status" value="1"/>
</dbReference>
<dbReference type="InterPro" id="IPR001881">
    <property type="entry name" value="EGF-like_Ca-bd_dom"/>
</dbReference>
<dbReference type="SUPFAM" id="SSF57196">
    <property type="entry name" value="EGF/Laminin"/>
    <property type="match status" value="1"/>
</dbReference>
<dbReference type="FunFam" id="2.10.25.10:FF:000010">
    <property type="entry name" value="Pro-epidermal growth factor"/>
    <property type="match status" value="1"/>
</dbReference>
<dbReference type="GO" id="GO:0005509">
    <property type="term" value="F:calcium ion binding"/>
    <property type="evidence" value="ECO:0007669"/>
    <property type="project" value="InterPro"/>
</dbReference>
<evidence type="ECO:0000256" key="6">
    <source>
        <dbReference type="ARBA" id="ARBA00023157"/>
    </source>
</evidence>
<dbReference type="Pfam" id="PF00354">
    <property type="entry name" value="Pentaxin"/>
    <property type="match status" value="1"/>
</dbReference>
<feature type="domain" description="EGF-like" evidence="9">
    <location>
        <begin position="142"/>
        <end position="182"/>
    </location>
</feature>
<dbReference type="PROSITE" id="PS50184">
    <property type="entry name" value="VWFC_2"/>
    <property type="match status" value="1"/>
</dbReference>
<reference evidence="13" key="1">
    <citation type="journal article" date="2020" name="bioRxiv">
        <title>Chromosome-level reference genome of the European wasp spider Argiope bruennichi: a resource for studies on range expansion and evolutionary adaptation.</title>
        <authorList>
            <person name="Sheffer M.M."/>
            <person name="Hoppe A."/>
            <person name="Krehenwinkel H."/>
            <person name="Uhl G."/>
            <person name="Kuss A.W."/>
            <person name="Jensen L."/>
            <person name="Jensen C."/>
            <person name="Gillespie R.G."/>
            <person name="Hoff K.J."/>
            <person name="Prost S."/>
        </authorList>
    </citation>
    <scope>NUCLEOTIDE SEQUENCE</scope>
</reference>